<dbReference type="Pfam" id="PF11845">
    <property type="entry name" value="Tll0287-like"/>
    <property type="match status" value="1"/>
</dbReference>
<dbReference type="SUPFAM" id="SSF158472">
    <property type="entry name" value="HAMP domain-like"/>
    <property type="match status" value="1"/>
</dbReference>
<dbReference type="RefSeq" id="WP_169158539.1">
    <property type="nucleotide sequence ID" value="NZ_JABBFW010000001.1"/>
</dbReference>
<accession>A0A848F4H7</accession>
<dbReference type="EMBL" id="JABBFW010000001">
    <property type="protein sequence ID" value="NML13625.1"/>
    <property type="molecule type" value="Genomic_DNA"/>
</dbReference>
<dbReference type="SMART" id="SM00304">
    <property type="entry name" value="HAMP"/>
    <property type="match status" value="1"/>
</dbReference>
<evidence type="ECO:0000313" key="4">
    <source>
        <dbReference type="Proteomes" id="UP000574067"/>
    </source>
</evidence>
<gene>
    <name evidence="3" type="ORF">HHL10_01340</name>
</gene>
<dbReference type="CDD" id="cd06225">
    <property type="entry name" value="HAMP"/>
    <property type="match status" value="1"/>
</dbReference>
<dbReference type="GO" id="GO:0007165">
    <property type="term" value="P:signal transduction"/>
    <property type="evidence" value="ECO:0007669"/>
    <property type="project" value="InterPro"/>
</dbReference>
<keyword evidence="1" id="KW-1133">Transmembrane helix</keyword>
<dbReference type="GO" id="GO:0016020">
    <property type="term" value="C:membrane"/>
    <property type="evidence" value="ECO:0007669"/>
    <property type="project" value="InterPro"/>
</dbReference>
<keyword evidence="1" id="KW-0472">Membrane</keyword>
<dbReference type="Proteomes" id="UP000574067">
    <property type="component" value="Unassembled WGS sequence"/>
</dbReference>
<protein>
    <submittedName>
        <fullName evidence="3">DUF3365 domain-containing protein</fullName>
    </submittedName>
</protein>
<feature type="transmembrane region" description="Helical" evidence="1">
    <location>
        <begin position="7"/>
        <end position="27"/>
    </location>
</feature>
<evidence type="ECO:0000259" key="2">
    <source>
        <dbReference type="PROSITE" id="PS50885"/>
    </source>
</evidence>
<dbReference type="InterPro" id="IPR021796">
    <property type="entry name" value="Tll0287-like_dom"/>
</dbReference>
<dbReference type="AlphaFoldDB" id="A0A848F4H7"/>
<name>A0A848F4H7_9BURK</name>
<reference evidence="3 4" key="1">
    <citation type="submission" date="2020-04" db="EMBL/GenBank/DDBJ databases">
        <title>Azohydromonas sp. isolated from soil.</title>
        <authorList>
            <person name="Dahal R.H."/>
        </authorList>
    </citation>
    <scope>NUCLEOTIDE SEQUENCE [LARGE SCALE GENOMIC DNA]</scope>
    <source>
        <strain evidence="3 4">G-1-1-14</strain>
    </source>
</reference>
<dbReference type="InterPro" id="IPR003660">
    <property type="entry name" value="HAMP_dom"/>
</dbReference>
<dbReference type="Pfam" id="PF00672">
    <property type="entry name" value="HAMP"/>
    <property type="match status" value="1"/>
</dbReference>
<feature type="transmembrane region" description="Helical" evidence="1">
    <location>
        <begin position="209"/>
        <end position="235"/>
    </location>
</feature>
<evidence type="ECO:0000313" key="3">
    <source>
        <dbReference type="EMBL" id="NML13625.1"/>
    </source>
</evidence>
<sequence length="290" mass="32179">MKLLLKFNLVFVLVFAVGYALTGLLSWRLLERNAREEIAGNARLLMDTALAARNYTSSQIGPLLETQMKYTFLPQTIPAYSATEVFNDLRKKHVEYGYKEAVLNPTNPRDRAVEWEADIVTQFRGNAEATELVGDRDTPTGRSFYVARPIRITNPACLRCHSSVEAAPKTLVDRYGPANGFGWNLNEVVGAQIISVPTKVALDRAEQAYGVFMGSIAAVFVAIGIALNLMLWALVIRPVDRLAHFADRVSLGELDIPDFQRTANDEIGVLARSIARMRTSMVQAMKMLDG</sequence>
<comment type="caution">
    <text evidence="3">The sequence shown here is derived from an EMBL/GenBank/DDBJ whole genome shotgun (WGS) entry which is preliminary data.</text>
</comment>
<feature type="domain" description="HAMP" evidence="2">
    <location>
        <begin position="233"/>
        <end position="286"/>
    </location>
</feature>
<evidence type="ECO:0000256" key="1">
    <source>
        <dbReference type="SAM" id="Phobius"/>
    </source>
</evidence>
<proteinExistence type="predicted"/>
<dbReference type="PROSITE" id="PS50885">
    <property type="entry name" value="HAMP"/>
    <property type="match status" value="1"/>
</dbReference>
<dbReference type="Gene3D" id="6.10.340.10">
    <property type="match status" value="1"/>
</dbReference>
<organism evidence="3 4">
    <name type="scientific">Azohydromonas caseinilytica</name>
    <dbReference type="NCBI Taxonomy" id="2728836"/>
    <lineage>
        <taxon>Bacteria</taxon>
        <taxon>Pseudomonadati</taxon>
        <taxon>Pseudomonadota</taxon>
        <taxon>Betaproteobacteria</taxon>
        <taxon>Burkholderiales</taxon>
        <taxon>Sphaerotilaceae</taxon>
        <taxon>Azohydromonas</taxon>
    </lineage>
</organism>
<keyword evidence="1" id="KW-0812">Transmembrane</keyword>
<keyword evidence="4" id="KW-1185">Reference proteome</keyword>